<sequence>MAVAAVAGTSVVAHAYPTPKEHESIDCSRDEVQSGGSCKITYTDHDINKDDNPRSGQQICFSVRPTSGGTVTPQCTTTDSHGKAYATFTAATFNCSGDDEDDRGSRDVTIIGKEMKTGATARTTVEVQCKQTDKDKSDTSGAPTGGSGTTKHNDAAALSTLPAIQPTSSLSAVGILGAIVLVSVAITGRLRLRHRRR</sequence>
<dbReference type="InterPro" id="IPR008964">
    <property type="entry name" value="Invasin/intimin_cell_adhesion"/>
</dbReference>
<protein>
    <recommendedName>
        <fullName evidence="5">Big-1 domain-containing protein</fullName>
    </recommendedName>
</protein>
<keyword evidence="2" id="KW-0812">Transmembrane</keyword>
<keyword evidence="2" id="KW-1133">Transmembrane helix</keyword>
<gene>
    <name evidence="3" type="ORF">JF886_12650</name>
</gene>
<evidence type="ECO:0000313" key="3">
    <source>
        <dbReference type="EMBL" id="MBJ7595685.1"/>
    </source>
</evidence>
<evidence type="ECO:0000313" key="4">
    <source>
        <dbReference type="Proteomes" id="UP000606991"/>
    </source>
</evidence>
<feature type="region of interest" description="Disordered" evidence="1">
    <location>
        <begin position="127"/>
        <end position="153"/>
    </location>
</feature>
<evidence type="ECO:0008006" key="5">
    <source>
        <dbReference type="Google" id="ProtNLM"/>
    </source>
</evidence>
<dbReference type="AlphaFoldDB" id="A0A934N0C6"/>
<evidence type="ECO:0000256" key="1">
    <source>
        <dbReference type="SAM" id="MobiDB-lite"/>
    </source>
</evidence>
<feature type="transmembrane region" description="Helical" evidence="2">
    <location>
        <begin position="170"/>
        <end position="192"/>
    </location>
</feature>
<reference evidence="3 4" key="1">
    <citation type="submission" date="2020-10" db="EMBL/GenBank/DDBJ databases">
        <title>Ca. Dormibacterota MAGs.</title>
        <authorList>
            <person name="Montgomery K."/>
        </authorList>
    </citation>
    <scope>NUCLEOTIDE SEQUENCE [LARGE SCALE GENOMIC DNA]</scope>
    <source>
        <strain evidence="3">SC8812_S17_18</strain>
    </source>
</reference>
<evidence type="ECO:0000256" key="2">
    <source>
        <dbReference type="SAM" id="Phobius"/>
    </source>
</evidence>
<name>A0A934N0C6_9BACT</name>
<comment type="caution">
    <text evidence="3">The sequence shown here is derived from an EMBL/GenBank/DDBJ whole genome shotgun (WGS) entry which is preliminary data.</text>
</comment>
<dbReference type="EMBL" id="JAEKNS010000130">
    <property type="protein sequence ID" value="MBJ7595685.1"/>
    <property type="molecule type" value="Genomic_DNA"/>
</dbReference>
<dbReference type="InterPro" id="IPR013783">
    <property type="entry name" value="Ig-like_fold"/>
</dbReference>
<dbReference type="SUPFAM" id="SSF49373">
    <property type="entry name" value="Invasin/intimin cell-adhesion fragments"/>
    <property type="match status" value="1"/>
</dbReference>
<dbReference type="Gene3D" id="2.60.40.10">
    <property type="entry name" value="Immunoglobulins"/>
    <property type="match status" value="1"/>
</dbReference>
<dbReference type="Proteomes" id="UP000606991">
    <property type="component" value="Unassembled WGS sequence"/>
</dbReference>
<accession>A0A934N0C6</accession>
<organism evidence="3 4">
    <name type="scientific">Candidatus Aeolococcus gillhamiae</name>
    <dbReference type="NCBI Taxonomy" id="3127015"/>
    <lineage>
        <taxon>Bacteria</taxon>
        <taxon>Bacillati</taxon>
        <taxon>Candidatus Dormiibacterota</taxon>
        <taxon>Candidatus Dormibacteria</taxon>
        <taxon>Candidatus Aeolococcales</taxon>
        <taxon>Candidatus Aeolococcaceae</taxon>
        <taxon>Candidatus Aeolococcus</taxon>
    </lineage>
</organism>
<proteinExistence type="predicted"/>
<keyword evidence="2" id="KW-0472">Membrane</keyword>